<dbReference type="EMBL" id="AP025314">
    <property type="protein sequence ID" value="BDD09821.1"/>
    <property type="molecule type" value="Genomic_DNA"/>
</dbReference>
<keyword evidence="1" id="KW-0732">Signal</keyword>
<name>A0AAU9DA76_9BACT</name>
<protein>
    <recommendedName>
        <fullName evidence="2">Lysozyme inhibitor LprI-like N-terminal domain-containing protein</fullName>
    </recommendedName>
</protein>
<dbReference type="AlphaFoldDB" id="A0AAU9DA76"/>
<dbReference type="PANTHER" id="PTHR39176">
    <property type="entry name" value="PERIPLASMIC PROTEIN-RELATED"/>
    <property type="match status" value="1"/>
</dbReference>
<accession>A0AAU9DA76</accession>
<gene>
    <name evidence="3" type="ORF">FUAX_22530</name>
</gene>
<proteinExistence type="predicted"/>
<evidence type="ECO:0000313" key="3">
    <source>
        <dbReference type="EMBL" id="BDD09821.1"/>
    </source>
</evidence>
<feature type="signal peptide" evidence="1">
    <location>
        <begin position="1"/>
        <end position="20"/>
    </location>
</feature>
<evidence type="ECO:0000259" key="2">
    <source>
        <dbReference type="Pfam" id="PF07007"/>
    </source>
</evidence>
<dbReference type="Gene3D" id="1.20.1270.180">
    <property type="match status" value="1"/>
</dbReference>
<dbReference type="PANTHER" id="PTHR39176:SF1">
    <property type="entry name" value="PERIPLASMIC PROTEIN"/>
    <property type="match status" value="1"/>
</dbReference>
<sequence length="178" mass="20948">MKRILIFCFLFLLVATFSHAQNRHEKMKAQATKEAQTLRQRLIQEKGYTYPEDTLSVNYKVDMFIVEKTLENHIDADLSTANSINAVYAYEKDLDSLLNKYYRLLYKRLKPEDKQTLKNAQRNWIKFRDSERALVATMSHERYTGGGTIQGQIKAMNFAQITKRRVEQLYGHLSRITF</sequence>
<evidence type="ECO:0000256" key="1">
    <source>
        <dbReference type="SAM" id="SignalP"/>
    </source>
</evidence>
<reference evidence="3 4" key="1">
    <citation type="submission" date="2021-12" db="EMBL/GenBank/DDBJ databases">
        <title>Genome sequencing of bacteria with rrn-lacking chromosome and rrn-plasmid.</title>
        <authorList>
            <person name="Anda M."/>
            <person name="Iwasaki W."/>
        </authorList>
    </citation>
    <scope>NUCLEOTIDE SEQUENCE [LARGE SCALE GENOMIC DNA]</scope>
    <source>
        <strain evidence="3 4">DSM 100852</strain>
    </source>
</reference>
<evidence type="ECO:0000313" key="4">
    <source>
        <dbReference type="Proteomes" id="UP001348817"/>
    </source>
</evidence>
<dbReference type="Proteomes" id="UP001348817">
    <property type="component" value="Chromosome"/>
</dbReference>
<dbReference type="RefSeq" id="WP_338391410.1">
    <property type="nucleotide sequence ID" value="NZ_AP025314.1"/>
</dbReference>
<dbReference type="Pfam" id="PF07007">
    <property type="entry name" value="LprI"/>
    <property type="match status" value="1"/>
</dbReference>
<keyword evidence="4" id="KW-1185">Reference proteome</keyword>
<feature type="chain" id="PRO_5043471039" description="Lysozyme inhibitor LprI-like N-terminal domain-containing protein" evidence="1">
    <location>
        <begin position="21"/>
        <end position="178"/>
    </location>
</feature>
<dbReference type="KEGG" id="fax:FUAX_22530"/>
<organism evidence="3 4">
    <name type="scientific">Fulvitalea axinellae</name>
    <dbReference type="NCBI Taxonomy" id="1182444"/>
    <lineage>
        <taxon>Bacteria</taxon>
        <taxon>Pseudomonadati</taxon>
        <taxon>Bacteroidota</taxon>
        <taxon>Cytophagia</taxon>
        <taxon>Cytophagales</taxon>
        <taxon>Persicobacteraceae</taxon>
        <taxon>Fulvitalea</taxon>
    </lineage>
</organism>
<feature type="domain" description="Lysozyme inhibitor LprI-like N-terminal" evidence="2">
    <location>
        <begin position="84"/>
        <end position="169"/>
    </location>
</feature>
<dbReference type="InterPro" id="IPR009739">
    <property type="entry name" value="LprI-like_N"/>
</dbReference>